<comment type="caution">
    <text evidence="3">The sequence shown here is derived from an EMBL/GenBank/DDBJ whole genome shotgun (WGS) entry which is preliminary data.</text>
</comment>
<organism evidence="3 4">
    <name type="scientific">Cryobacterium psychrophilum</name>
    <dbReference type="NCBI Taxonomy" id="41988"/>
    <lineage>
        <taxon>Bacteria</taxon>
        <taxon>Bacillati</taxon>
        <taxon>Actinomycetota</taxon>
        <taxon>Actinomycetes</taxon>
        <taxon>Micrococcales</taxon>
        <taxon>Microbacteriaceae</taxon>
        <taxon>Cryobacterium</taxon>
    </lineage>
</organism>
<accession>A0A4Y8KMQ0</accession>
<dbReference type="Proteomes" id="UP000298218">
    <property type="component" value="Unassembled WGS sequence"/>
</dbReference>
<dbReference type="AlphaFoldDB" id="A0A4Y8KMQ0"/>
<evidence type="ECO:0000256" key="2">
    <source>
        <dbReference type="SAM" id="Phobius"/>
    </source>
</evidence>
<feature type="compositionally biased region" description="Low complexity" evidence="1">
    <location>
        <begin position="51"/>
        <end position="64"/>
    </location>
</feature>
<keyword evidence="2" id="KW-0812">Transmembrane</keyword>
<feature type="transmembrane region" description="Helical" evidence="2">
    <location>
        <begin position="162"/>
        <end position="184"/>
    </location>
</feature>
<keyword evidence="2" id="KW-0472">Membrane</keyword>
<keyword evidence="2" id="KW-1133">Transmembrane helix</keyword>
<protein>
    <submittedName>
        <fullName evidence="3">Uncharacterized protein</fullName>
    </submittedName>
</protein>
<dbReference type="RefSeq" id="WP_134173164.1">
    <property type="nucleotide sequence ID" value="NZ_SODI01000001.1"/>
</dbReference>
<reference evidence="3 4" key="1">
    <citation type="submission" date="2019-03" db="EMBL/GenBank/DDBJ databases">
        <title>Genomics of glacier-inhabiting Cryobacterium strains.</title>
        <authorList>
            <person name="Liu Q."/>
            <person name="Xin Y.-H."/>
        </authorList>
    </citation>
    <scope>NUCLEOTIDE SEQUENCE [LARGE SCALE GENOMIC DNA]</scope>
    <source>
        <strain evidence="3 4">CGMCC 1.4292</strain>
    </source>
</reference>
<feature type="transmembrane region" description="Helical" evidence="2">
    <location>
        <begin position="116"/>
        <end position="136"/>
    </location>
</feature>
<feature type="region of interest" description="Disordered" evidence="1">
    <location>
        <begin position="1"/>
        <end position="64"/>
    </location>
</feature>
<dbReference type="OrthoDB" id="5116971at2"/>
<gene>
    <name evidence="3" type="ORF">E3T53_08000</name>
</gene>
<name>A0A4Y8KMQ0_9MICO</name>
<proteinExistence type="predicted"/>
<keyword evidence="4" id="KW-1185">Reference proteome</keyword>
<evidence type="ECO:0000256" key="1">
    <source>
        <dbReference type="SAM" id="MobiDB-lite"/>
    </source>
</evidence>
<evidence type="ECO:0000313" key="4">
    <source>
        <dbReference type="Proteomes" id="UP000298218"/>
    </source>
</evidence>
<evidence type="ECO:0000313" key="3">
    <source>
        <dbReference type="EMBL" id="TFD79037.1"/>
    </source>
</evidence>
<sequence length="200" mass="21463">MTDPGFDPRHDARFQRGYQPGEARRAPGPDTVASAGVPADAPSASVAGSEAVPAAGHHAAPPRGPAVSQAALIADLEARLEAIREDTTPGAASDLIEVLPVDAEVALRRTRHLNPFIIGLWILGPLLMTGGAWLQMQAMSATRSYDAFDVAQEQFDMALRQLLWSLTPAMMTAGLTTVLGLLFWHAWHWRSRHTCIRAGA</sequence>
<feature type="compositionally biased region" description="Basic and acidic residues" evidence="1">
    <location>
        <begin position="1"/>
        <end position="14"/>
    </location>
</feature>
<dbReference type="EMBL" id="SOHQ01000026">
    <property type="protein sequence ID" value="TFD79037.1"/>
    <property type="molecule type" value="Genomic_DNA"/>
</dbReference>